<dbReference type="Proteomes" id="UP000006222">
    <property type="component" value="Unassembled WGS sequence"/>
</dbReference>
<sequence length="72" mass="8578">MHSDTTTTPLLIHQKESVSSDQSRRSTDWVAARVETERITLKTCRRKVDSRRQFARRRLLWPRRVIESSILQ</sequence>
<proteinExistence type="predicted"/>
<gene>
    <name evidence="2" type="ORF">RBWH47_03983</name>
</gene>
<feature type="compositionally biased region" description="Basic and acidic residues" evidence="1">
    <location>
        <begin position="13"/>
        <end position="25"/>
    </location>
</feature>
<protein>
    <submittedName>
        <fullName evidence="2">Uncharacterized protein</fullName>
    </submittedName>
</protein>
<dbReference type="EMBL" id="AFAR01000168">
    <property type="protein sequence ID" value="EGF26944.1"/>
    <property type="molecule type" value="Genomic_DNA"/>
</dbReference>
<comment type="caution">
    <text evidence="2">The sequence shown here is derived from an EMBL/GenBank/DDBJ whole genome shotgun (WGS) entry which is preliminary data.</text>
</comment>
<organism evidence="2 3">
    <name type="scientific">Rhodopirellula baltica WH47</name>
    <dbReference type="NCBI Taxonomy" id="991778"/>
    <lineage>
        <taxon>Bacteria</taxon>
        <taxon>Pseudomonadati</taxon>
        <taxon>Planctomycetota</taxon>
        <taxon>Planctomycetia</taxon>
        <taxon>Pirellulales</taxon>
        <taxon>Pirellulaceae</taxon>
        <taxon>Rhodopirellula</taxon>
    </lineage>
</organism>
<name>F2ATW0_RHOBT</name>
<dbReference type="AlphaFoldDB" id="F2ATW0"/>
<evidence type="ECO:0000256" key="1">
    <source>
        <dbReference type="SAM" id="MobiDB-lite"/>
    </source>
</evidence>
<evidence type="ECO:0000313" key="3">
    <source>
        <dbReference type="Proteomes" id="UP000006222"/>
    </source>
</evidence>
<feature type="region of interest" description="Disordered" evidence="1">
    <location>
        <begin position="1"/>
        <end position="25"/>
    </location>
</feature>
<evidence type="ECO:0000313" key="2">
    <source>
        <dbReference type="EMBL" id="EGF26944.1"/>
    </source>
</evidence>
<accession>F2ATW0</accession>
<reference evidence="2 3" key="1">
    <citation type="journal article" date="2013" name="Mar. Genomics">
        <title>Expression of sulfatases in Rhodopirellula baltica and the diversity of sulfatases in the genus Rhodopirellula.</title>
        <authorList>
            <person name="Wegner C.E."/>
            <person name="Richter-Heitmann T."/>
            <person name="Klindworth A."/>
            <person name="Klockow C."/>
            <person name="Richter M."/>
            <person name="Achstetter T."/>
            <person name="Glockner F.O."/>
            <person name="Harder J."/>
        </authorList>
    </citation>
    <scope>NUCLEOTIDE SEQUENCE [LARGE SCALE GENOMIC DNA]</scope>
    <source>
        <strain evidence="2 3">WH47</strain>
    </source>
</reference>